<accession>A0A550CIN1</accession>
<evidence type="ECO:0000313" key="2">
    <source>
        <dbReference type="EMBL" id="TRM64629.1"/>
    </source>
</evidence>
<organism evidence="2 3">
    <name type="scientific">Schizophyllum amplum</name>
    <dbReference type="NCBI Taxonomy" id="97359"/>
    <lineage>
        <taxon>Eukaryota</taxon>
        <taxon>Fungi</taxon>
        <taxon>Dikarya</taxon>
        <taxon>Basidiomycota</taxon>
        <taxon>Agaricomycotina</taxon>
        <taxon>Agaricomycetes</taxon>
        <taxon>Agaricomycetidae</taxon>
        <taxon>Agaricales</taxon>
        <taxon>Schizophyllaceae</taxon>
        <taxon>Schizophyllum</taxon>
    </lineage>
</organism>
<name>A0A550CIN1_9AGAR</name>
<dbReference type="Proteomes" id="UP000320762">
    <property type="component" value="Unassembled WGS sequence"/>
</dbReference>
<reference evidence="2 3" key="1">
    <citation type="journal article" date="2019" name="New Phytol.">
        <title>Comparative genomics reveals unique wood-decay strategies and fruiting body development in the Schizophyllaceae.</title>
        <authorList>
            <person name="Almasi E."/>
            <person name="Sahu N."/>
            <person name="Krizsan K."/>
            <person name="Balint B."/>
            <person name="Kovacs G.M."/>
            <person name="Kiss B."/>
            <person name="Cseklye J."/>
            <person name="Drula E."/>
            <person name="Henrissat B."/>
            <person name="Nagy I."/>
            <person name="Chovatia M."/>
            <person name="Adam C."/>
            <person name="LaButti K."/>
            <person name="Lipzen A."/>
            <person name="Riley R."/>
            <person name="Grigoriev I.V."/>
            <person name="Nagy L.G."/>
        </authorList>
    </citation>
    <scope>NUCLEOTIDE SEQUENCE [LARGE SCALE GENOMIC DNA]</scope>
    <source>
        <strain evidence="2 3">NL-1724</strain>
    </source>
</reference>
<keyword evidence="3" id="KW-1185">Reference proteome</keyword>
<evidence type="ECO:0000313" key="3">
    <source>
        <dbReference type="Proteomes" id="UP000320762"/>
    </source>
</evidence>
<feature type="compositionally biased region" description="Low complexity" evidence="1">
    <location>
        <begin position="616"/>
        <end position="637"/>
    </location>
</feature>
<sequence>MSAVSRLLAVYELVHAICKKVQLQKGNGALLPLSRVSRSVGSIALDLLWERQESLAPLFKVLPCVIRQTEERIGCEGTEDNPDGITSDRYQILTMKPNADMTVSIPAEQWVRLQMYARRIKVLDDKPLGRYEDYFVAVKSFVLAAARPHCDDGVLLPNVHTLLLGPRMKTLLDNMTTRVRLTPAKDGAQTAYVSVMKQASSLVINLCRLDALQGLAITPDNRLKMLPALRAHAGLRELHFPKAGVADEGTIRDDDAAPTPGFHGLKTLRISEPFDLRCATNILENLSTEPLELREVSVTGQTPNSDEADEAADLYSAIRDACNATTLTHLTIMTHLWGGDQGMVAREYFADLLAFPNITHAEIRFSCENADVDGALDAMTKAWPKLEVLKFVNRVNTGWDDYKPKYKKSSLGSLACLAQRCPQLSLLALELDTSAIPTPIVPTETLERRITLDVGDNKIRGDTNSIGLFLASVFPWPTLVVKHTCGENCAYPSCNVHKSVQAINLKMESTKPLTTKQVHRRAKRMPLSEEDRIKLAGRTQAAAAKAPEPVSRTLDSLDEIFEPITNTPEVTAAAPMVADEPSKLRTSKRKRGADAVPQEDARPAKTRRAVKESEAPAKTSKAPAKTSKAPPKTSKASAKTRKATEASKPPARARKARKEGKLATEPTRRSERLRDKAAKA</sequence>
<feature type="compositionally biased region" description="Basic and acidic residues" evidence="1">
    <location>
        <begin position="599"/>
        <end position="615"/>
    </location>
</feature>
<gene>
    <name evidence="2" type="ORF">BD626DRAFT_583094</name>
</gene>
<evidence type="ECO:0000256" key="1">
    <source>
        <dbReference type="SAM" id="MobiDB-lite"/>
    </source>
</evidence>
<dbReference type="STRING" id="97359.A0A550CIN1"/>
<protein>
    <submittedName>
        <fullName evidence="2">Uncharacterized protein</fullName>
    </submittedName>
</protein>
<dbReference type="EMBL" id="VDMD01000007">
    <property type="protein sequence ID" value="TRM64629.1"/>
    <property type="molecule type" value="Genomic_DNA"/>
</dbReference>
<feature type="compositionally biased region" description="Basic and acidic residues" evidence="1">
    <location>
        <begin position="659"/>
        <end position="680"/>
    </location>
</feature>
<dbReference type="OrthoDB" id="2944341at2759"/>
<feature type="region of interest" description="Disordered" evidence="1">
    <location>
        <begin position="566"/>
        <end position="680"/>
    </location>
</feature>
<comment type="caution">
    <text evidence="2">The sequence shown here is derived from an EMBL/GenBank/DDBJ whole genome shotgun (WGS) entry which is preliminary data.</text>
</comment>
<dbReference type="AlphaFoldDB" id="A0A550CIN1"/>
<proteinExistence type="predicted"/>